<reference evidence="1" key="1">
    <citation type="submission" date="2023-05" db="EMBL/GenBank/DDBJ databases">
        <title>Nepenthes gracilis genome sequencing.</title>
        <authorList>
            <person name="Fukushima K."/>
        </authorList>
    </citation>
    <scope>NUCLEOTIDE SEQUENCE</scope>
    <source>
        <strain evidence="1">SING2019-196</strain>
    </source>
</reference>
<proteinExistence type="predicted"/>
<gene>
    <name evidence="1" type="ORF">Nepgr_010689</name>
</gene>
<organism evidence="1 2">
    <name type="scientific">Nepenthes gracilis</name>
    <name type="common">Slender pitcher plant</name>
    <dbReference type="NCBI Taxonomy" id="150966"/>
    <lineage>
        <taxon>Eukaryota</taxon>
        <taxon>Viridiplantae</taxon>
        <taxon>Streptophyta</taxon>
        <taxon>Embryophyta</taxon>
        <taxon>Tracheophyta</taxon>
        <taxon>Spermatophyta</taxon>
        <taxon>Magnoliopsida</taxon>
        <taxon>eudicotyledons</taxon>
        <taxon>Gunneridae</taxon>
        <taxon>Pentapetalae</taxon>
        <taxon>Caryophyllales</taxon>
        <taxon>Nepenthaceae</taxon>
        <taxon>Nepenthes</taxon>
    </lineage>
</organism>
<sequence>MLAPQLDLRESIPEPQPESLELVIEPLPEPNTVRVEAAELASEPLAELAVELQARLLEPTDQLAADLPPEPTIEPVIILLVTEPPAELSEPI</sequence>
<accession>A0AAD3XLK3</accession>
<dbReference type="AlphaFoldDB" id="A0AAD3XLK3"/>
<comment type="caution">
    <text evidence="1">The sequence shown here is derived from an EMBL/GenBank/DDBJ whole genome shotgun (WGS) entry which is preliminary data.</text>
</comment>
<protein>
    <submittedName>
        <fullName evidence="1">Uncharacterized protein</fullName>
    </submittedName>
</protein>
<evidence type="ECO:0000313" key="2">
    <source>
        <dbReference type="Proteomes" id="UP001279734"/>
    </source>
</evidence>
<keyword evidence="2" id="KW-1185">Reference proteome</keyword>
<dbReference type="EMBL" id="BSYO01000008">
    <property type="protein sequence ID" value="GMH08849.1"/>
    <property type="molecule type" value="Genomic_DNA"/>
</dbReference>
<evidence type="ECO:0000313" key="1">
    <source>
        <dbReference type="EMBL" id="GMH08849.1"/>
    </source>
</evidence>
<name>A0AAD3XLK3_NEPGR</name>
<dbReference type="Proteomes" id="UP001279734">
    <property type="component" value="Unassembled WGS sequence"/>
</dbReference>